<gene>
    <name evidence="2" type="ORF">PLEPLA_LOCUS29896</name>
</gene>
<feature type="compositionally biased region" description="Basic and acidic residues" evidence="1">
    <location>
        <begin position="162"/>
        <end position="182"/>
    </location>
</feature>
<dbReference type="EMBL" id="CADEAL010002798">
    <property type="protein sequence ID" value="CAB1442210.1"/>
    <property type="molecule type" value="Genomic_DNA"/>
</dbReference>
<organism evidence="2 3">
    <name type="scientific">Pleuronectes platessa</name>
    <name type="common">European plaice</name>
    <dbReference type="NCBI Taxonomy" id="8262"/>
    <lineage>
        <taxon>Eukaryota</taxon>
        <taxon>Metazoa</taxon>
        <taxon>Chordata</taxon>
        <taxon>Craniata</taxon>
        <taxon>Vertebrata</taxon>
        <taxon>Euteleostomi</taxon>
        <taxon>Actinopterygii</taxon>
        <taxon>Neopterygii</taxon>
        <taxon>Teleostei</taxon>
        <taxon>Neoteleostei</taxon>
        <taxon>Acanthomorphata</taxon>
        <taxon>Carangaria</taxon>
        <taxon>Pleuronectiformes</taxon>
        <taxon>Pleuronectoidei</taxon>
        <taxon>Pleuronectidae</taxon>
        <taxon>Pleuronectes</taxon>
    </lineage>
</organism>
<name>A0A9N7V3K1_PLEPL</name>
<evidence type="ECO:0000313" key="2">
    <source>
        <dbReference type="EMBL" id="CAB1442210.1"/>
    </source>
</evidence>
<keyword evidence="3" id="KW-1185">Reference proteome</keyword>
<evidence type="ECO:0000313" key="3">
    <source>
        <dbReference type="Proteomes" id="UP001153269"/>
    </source>
</evidence>
<dbReference type="Proteomes" id="UP001153269">
    <property type="component" value="Unassembled WGS sequence"/>
</dbReference>
<reference evidence="2" key="1">
    <citation type="submission" date="2020-03" db="EMBL/GenBank/DDBJ databases">
        <authorList>
            <person name="Weist P."/>
        </authorList>
    </citation>
    <scope>NUCLEOTIDE SEQUENCE</scope>
</reference>
<accession>A0A9N7V3K1</accession>
<evidence type="ECO:0000256" key="1">
    <source>
        <dbReference type="SAM" id="MobiDB-lite"/>
    </source>
</evidence>
<feature type="region of interest" description="Disordered" evidence="1">
    <location>
        <begin position="126"/>
        <end position="182"/>
    </location>
</feature>
<proteinExistence type="predicted"/>
<comment type="caution">
    <text evidence="2">The sequence shown here is derived from an EMBL/GenBank/DDBJ whole genome shotgun (WGS) entry which is preliminary data.</text>
</comment>
<protein>
    <submittedName>
        <fullName evidence="2">Uncharacterized protein</fullName>
    </submittedName>
</protein>
<sequence length="182" mass="20118">TFYSTQVHKCFQGEGLEACCAIIKIPVIGFPTQPVDRSSARTELWRSPDAAKESDDVLLNKNRNLISIKRLHLSGRSNWLQLNQDLAPRPEPDNMAADVMKIIIYLRLLVTLSLPVPPCPSLCPPAPPCPSSSRSIQPVQPRGTDVAALHRLITSQSTTTHGKTEENREGGEERKQRTSKGD</sequence>
<dbReference type="AlphaFoldDB" id="A0A9N7V3K1"/>
<feature type="non-terminal residue" evidence="2">
    <location>
        <position position="1"/>
    </location>
</feature>